<keyword evidence="2" id="KW-1185">Reference proteome</keyword>
<dbReference type="InterPro" id="IPR047610">
    <property type="entry name" value="ImuA_translesion"/>
</dbReference>
<dbReference type="EMBL" id="SACQ01000002">
    <property type="protein sequence ID" value="RVU31440.1"/>
    <property type="molecule type" value="Genomic_DNA"/>
</dbReference>
<dbReference type="Proteomes" id="UP000282818">
    <property type="component" value="Unassembled WGS sequence"/>
</dbReference>
<dbReference type="NCBIfam" id="NF033429">
    <property type="entry name" value="ImuA_translesion"/>
    <property type="match status" value="1"/>
</dbReference>
<gene>
    <name evidence="1" type="primary">imuA</name>
    <name evidence="1" type="ORF">EOE65_05500</name>
</gene>
<evidence type="ECO:0000313" key="1">
    <source>
        <dbReference type="EMBL" id="RVU31440.1"/>
    </source>
</evidence>
<dbReference type="GO" id="GO:0009432">
    <property type="term" value="P:SOS response"/>
    <property type="evidence" value="ECO:0007669"/>
    <property type="project" value="InterPro"/>
</dbReference>
<protein>
    <submittedName>
        <fullName evidence="1">Translesion DNA synthesis-associated protein ImuA</fullName>
    </submittedName>
</protein>
<dbReference type="RefSeq" id="WP_127693298.1">
    <property type="nucleotide sequence ID" value="NZ_SACQ01000002.1"/>
</dbReference>
<dbReference type="PIRSF" id="PIRSF037290">
    <property type="entry name" value="UCP037290"/>
    <property type="match status" value="1"/>
</dbReference>
<sequence>MGTTSLNQMIHAGVLWQGQQASVDNFVSTGFQQLDQQLGGGWQLGNLVELLCQQPGCGELRLLLPLLLERQAPEKWLLWVDPPWLPYAPALRASGLNLDHILVVHTRQLKETGWVLEQALKSGCCSAVLGWLPSGQEKMVRRLQVAASETGTLGFLLRPWAAREQSSAAPYRLQLEPASQGISLTLLKRKGGWAQPEINLAVGEDQLLPALQAVPTLHAVG</sequence>
<dbReference type="GO" id="GO:0051782">
    <property type="term" value="P:negative regulation of cell division"/>
    <property type="evidence" value="ECO:0007669"/>
    <property type="project" value="InterPro"/>
</dbReference>
<dbReference type="Gene3D" id="3.40.50.300">
    <property type="entry name" value="P-loop containing nucleotide triphosphate hydrolases"/>
    <property type="match status" value="1"/>
</dbReference>
<dbReference type="SUPFAM" id="SSF52540">
    <property type="entry name" value="P-loop containing nucleoside triphosphate hydrolases"/>
    <property type="match status" value="1"/>
</dbReference>
<proteinExistence type="predicted"/>
<organism evidence="1 2">
    <name type="scientific">Neptunomonas marina</name>
    <dbReference type="NCBI Taxonomy" id="1815562"/>
    <lineage>
        <taxon>Bacteria</taxon>
        <taxon>Pseudomonadati</taxon>
        <taxon>Pseudomonadota</taxon>
        <taxon>Gammaproteobacteria</taxon>
        <taxon>Oceanospirillales</taxon>
        <taxon>Oceanospirillaceae</taxon>
        <taxon>Neptunomonas</taxon>
    </lineage>
</organism>
<dbReference type="InterPro" id="IPR027417">
    <property type="entry name" value="P-loop_NTPase"/>
</dbReference>
<dbReference type="InterPro" id="IPR017166">
    <property type="entry name" value="UCP037290"/>
</dbReference>
<dbReference type="AlphaFoldDB" id="A0A437QAB8"/>
<reference evidence="1 2" key="1">
    <citation type="submission" date="2019-01" db="EMBL/GenBank/DDBJ databases">
        <authorList>
            <person name="Chen W.-M."/>
        </authorList>
    </citation>
    <scope>NUCLEOTIDE SEQUENCE [LARGE SCALE GENOMIC DNA]</scope>
    <source>
        <strain evidence="1 2">HPM-16</strain>
    </source>
</reference>
<dbReference type="InterPro" id="IPR004596">
    <property type="entry name" value="Cell_div_suppressor_SulA"/>
</dbReference>
<dbReference type="Pfam" id="PF03846">
    <property type="entry name" value="SulA"/>
    <property type="match status" value="1"/>
</dbReference>
<name>A0A437QAB8_9GAMM</name>
<evidence type="ECO:0000313" key="2">
    <source>
        <dbReference type="Proteomes" id="UP000282818"/>
    </source>
</evidence>
<accession>A0A437QAB8</accession>
<comment type="caution">
    <text evidence="1">The sequence shown here is derived from an EMBL/GenBank/DDBJ whole genome shotgun (WGS) entry which is preliminary data.</text>
</comment>